<keyword evidence="3" id="KW-1185">Reference proteome</keyword>
<gene>
    <name evidence="2" type="ORF">IV203_027753</name>
</gene>
<sequence length="242" mass="27201">MLDLSKGLFILASAGIFRPSTAFHVLHQASSSLMTRDLAPVNSLNIITPFPQLSQQIGLYTSHLWTASAADPWTNPATEFFKSAIFSLPIFLVSFILLLVLIPVGVLWTYFAFLMKGWEYDHEFLQEARAYLEALNDDEDAINVERGLSLMDKTPMKNFFRWAQSIEYPDEAIASTISIMVSDILEEVDEKQEKSLNTPIGKFTVQSGEEAEKSFSEGKIYKTPFGEISVKNVEKKSQDKDG</sequence>
<name>A0A9K3LX91_9STRA</name>
<feature type="transmembrane region" description="Helical" evidence="1">
    <location>
        <begin position="90"/>
        <end position="113"/>
    </location>
</feature>
<dbReference type="AlphaFoldDB" id="A0A9K3LX91"/>
<protein>
    <submittedName>
        <fullName evidence="2">Uncharacterized protein</fullName>
    </submittedName>
</protein>
<proteinExistence type="predicted"/>
<keyword evidence="1" id="KW-1133">Transmembrane helix</keyword>
<keyword evidence="1" id="KW-0472">Membrane</keyword>
<dbReference type="EMBL" id="JAGRRH010000005">
    <property type="protein sequence ID" value="KAG7370007.1"/>
    <property type="molecule type" value="Genomic_DNA"/>
</dbReference>
<accession>A0A9K3LX91</accession>
<reference evidence="2" key="2">
    <citation type="submission" date="2021-04" db="EMBL/GenBank/DDBJ databases">
        <authorList>
            <person name="Podell S."/>
        </authorList>
    </citation>
    <scope>NUCLEOTIDE SEQUENCE</scope>
    <source>
        <strain evidence="2">Hildebrandi</strain>
    </source>
</reference>
<organism evidence="2 3">
    <name type="scientific">Nitzschia inconspicua</name>
    <dbReference type="NCBI Taxonomy" id="303405"/>
    <lineage>
        <taxon>Eukaryota</taxon>
        <taxon>Sar</taxon>
        <taxon>Stramenopiles</taxon>
        <taxon>Ochrophyta</taxon>
        <taxon>Bacillariophyta</taxon>
        <taxon>Bacillariophyceae</taxon>
        <taxon>Bacillariophycidae</taxon>
        <taxon>Bacillariales</taxon>
        <taxon>Bacillariaceae</taxon>
        <taxon>Nitzschia</taxon>
    </lineage>
</organism>
<evidence type="ECO:0000313" key="3">
    <source>
        <dbReference type="Proteomes" id="UP000693970"/>
    </source>
</evidence>
<keyword evidence="1" id="KW-0812">Transmembrane</keyword>
<evidence type="ECO:0000313" key="2">
    <source>
        <dbReference type="EMBL" id="KAG7370007.1"/>
    </source>
</evidence>
<comment type="caution">
    <text evidence="2">The sequence shown here is derived from an EMBL/GenBank/DDBJ whole genome shotgun (WGS) entry which is preliminary data.</text>
</comment>
<reference evidence="2" key="1">
    <citation type="journal article" date="2021" name="Sci. Rep.">
        <title>Diploid genomic architecture of Nitzschia inconspicua, an elite biomass production diatom.</title>
        <authorList>
            <person name="Oliver A."/>
            <person name="Podell S."/>
            <person name="Pinowska A."/>
            <person name="Traller J.C."/>
            <person name="Smith S.R."/>
            <person name="McClure R."/>
            <person name="Beliaev A."/>
            <person name="Bohutskyi P."/>
            <person name="Hill E.A."/>
            <person name="Rabines A."/>
            <person name="Zheng H."/>
            <person name="Allen L.Z."/>
            <person name="Kuo A."/>
            <person name="Grigoriev I.V."/>
            <person name="Allen A.E."/>
            <person name="Hazlebeck D."/>
            <person name="Allen E.E."/>
        </authorList>
    </citation>
    <scope>NUCLEOTIDE SEQUENCE</scope>
    <source>
        <strain evidence="2">Hildebrandi</strain>
    </source>
</reference>
<evidence type="ECO:0000256" key="1">
    <source>
        <dbReference type="SAM" id="Phobius"/>
    </source>
</evidence>
<dbReference type="Proteomes" id="UP000693970">
    <property type="component" value="Unassembled WGS sequence"/>
</dbReference>